<dbReference type="EMBL" id="CP144537">
    <property type="protein sequence ID" value="WWC63884.1"/>
    <property type="molecule type" value="Genomic_DNA"/>
</dbReference>
<proteinExistence type="predicted"/>
<dbReference type="SUPFAM" id="SSF54909">
    <property type="entry name" value="Dimeric alpha+beta barrel"/>
    <property type="match status" value="1"/>
</dbReference>
<dbReference type="InterPro" id="IPR007138">
    <property type="entry name" value="ABM_dom"/>
</dbReference>
<evidence type="ECO:0000259" key="1">
    <source>
        <dbReference type="Pfam" id="PF03992"/>
    </source>
</evidence>
<protein>
    <recommendedName>
        <fullName evidence="1">ABM domain-containing protein</fullName>
    </recommendedName>
</protein>
<dbReference type="KEGG" id="kdj:28971952"/>
<sequence length="95" mass="11352">MVFVMICLLEARSDSAEEVKTRLLRDATSFRKDPETIEWSIQQDVENPNKFCIVERYEREESEKLYHQNNPDFKPLIQFLSDHIVKPFELKTFTV</sequence>
<dbReference type="PANTHER" id="PTHR38052:SF1">
    <property type="entry name" value="ABM DOMAIN-CONTAINING PROTEIN"/>
    <property type="match status" value="1"/>
</dbReference>
<dbReference type="Proteomes" id="UP000078595">
    <property type="component" value="Chromosome 8"/>
</dbReference>
<organism evidence="2 3">
    <name type="scientific">Kwoniella dejecticola CBS 10117</name>
    <dbReference type="NCBI Taxonomy" id="1296121"/>
    <lineage>
        <taxon>Eukaryota</taxon>
        <taxon>Fungi</taxon>
        <taxon>Dikarya</taxon>
        <taxon>Basidiomycota</taxon>
        <taxon>Agaricomycotina</taxon>
        <taxon>Tremellomycetes</taxon>
        <taxon>Tremellales</taxon>
        <taxon>Cryptococcaceae</taxon>
        <taxon>Kwoniella</taxon>
    </lineage>
</organism>
<reference evidence="2" key="1">
    <citation type="submission" date="2013-07" db="EMBL/GenBank/DDBJ databases">
        <authorList>
            <consortium name="The Broad Institute Genome Sequencing Platform"/>
            <person name="Cuomo C."/>
            <person name="Litvintseva A."/>
            <person name="Chen Y."/>
            <person name="Heitman J."/>
            <person name="Sun S."/>
            <person name="Springer D."/>
            <person name="Dromer F."/>
            <person name="Young S.K."/>
            <person name="Zeng Q."/>
            <person name="Gargeya S."/>
            <person name="Fitzgerald M."/>
            <person name="Abouelleil A."/>
            <person name="Alvarado L."/>
            <person name="Berlin A.M."/>
            <person name="Chapman S.B."/>
            <person name="Dewar J."/>
            <person name="Goldberg J."/>
            <person name="Griggs A."/>
            <person name="Gujja S."/>
            <person name="Hansen M."/>
            <person name="Howarth C."/>
            <person name="Imamovic A."/>
            <person name="Larimer J."/>
            <person name="McCowan C."/>
            <person name="Murphy C."/>
            <person name="Pearson M."/>
            <person name="Priest M."/>
            <person name="Roberts A."/>
            <person name="Saif S."/>
            <person name="Shea T."/>
            <person name="Sykes S."/>
            <person name="Wortman J."/>
            <person name="Nusbaum C."/>
            <person name="Birren B."/>
        </authorList>
    </citation>
    <scope>NUCLEOTIDE SEQUENCE</scope>
    <source>
        <strain evidence="2">CBS 10117</strain>
    </source>
</reference>
<dbReference type="InterPro" id="IPR011008">
    <property type="entry name" value="Dimeric_a/b-barrel"/>
</dbReference>
<gene>
    <name evidence="2" type="ORF">I303_106489</name>
</gene>
<keyword evidence="3" id="KW-1185">Reference proteome</keyword>
<dbReference type="Pfam" id="PF03992">
    <property type="entry name" value="ABM"/>
    <property type="match status" value="1"/>
</dbReference>
<dbReference type="AlphaFoldDB" id="A0AAJ8KT72"/>
<name>A0AAJ8KT72_9TREE</name>
<feature type="domain" description="ABM" evidence="1">
    <location>
        <begin position="3"/>
        <end position="74"/>
    </location>
</feature>
<dbReference type="RefSeq" id="XP_018259325.2">
    <property type="nucleotide sequence ID" value="XM_018411513.2"/>
</dbReference>
<evidence type="ECO:0000313" key="2">
    <source>
        <dbReference type="EMBL" id="WWC63884.1"/>
    </source>
</evidence>
<dbReference type="GeneID" id="28971952"/>
<accession>A0AAJ8KT72</accession>
<evidence type="ECO:0000313" key="3">
    <source>
        <dbReference type="Proteomes" id="UP000078595"/>
    </source>
</evidence>
<dbReference type="Gene3D" id="3.30.70.100">
    <property type="match status" value="1"/>
</dbReference>
<reference evidence="2" key="2">
    <citation type="submission" date="2024-02" db="EMBL/GenBank/DDBJ databases">
        <title>Comparative genomics of Cryptococcus and Kwoniella reveals pathogenesis evolution and contrasting modes of karyotype evolution via chromosome fusion or intercentromeric recombination.</title>
        <authorList>
            <person name="Coelho M.A."/>
            <person name="David-Palma M."/>
            <person name="Shea T."/>
            <person name="Bowers K."/>
            <person name="McGinley-Smith S."/>
            <person name="Mohammad A.W."/>
            <person name="Gnirke A."/>
            <person name="Yurkov A.M."/>
            <person name="Nowrousian M."/>
            <person name="Sun S."/>
            <person name="Cuomo C.A."/>
            <person name="Heitman J."/>
        </authorList>
    </citation>
    <scope>NUCLEOTIDE SEQUENCE</scope>
    <source>
        <strain evidence="2">CBS 10117</strain>
    </source>
</reference>
<dbReference type="PANTHER" id="PTHR38052">
    <property type="entry name" value="EXPRESSED PROTEIN"/>
    <property type="match status" value="1"/>
</dbReference>